<dbReference type="AlphaFoldDB" id="A0A5J4SXA3"/>
<name>A0A5J4SXA3_9ZZZZ</name>
<organism evidence="1">
    <name type="scientific">termite gut metagenome</name>
    <dbReference type="NCBI Taxonomy" id="433724"/>
    <lineage>
        <taxon>unclassified sequences</taxon>
        <taxon>metagenomes</taxon>
        <taxon>organismal metagenomes</taxon>
    </lineage>
</organism>
<evidence type="ECO:0000313" key="1">
    <source>
        <dbReference type="EMBL" id="KAA6350856.1"/>
    </source>
</evidence>
<gene>
    <name evidence="1" type="ORF">EZS27_001703</name>
</gene>
<proteinExistence type="predicted"/>
<dbReference type="EMBL" id="SNRY01000021">
    <property type="protein sequence ID" value="KAA6350856.1"/>
    <property type="molecule type" value="Genomic_DNA"/>
</dbReference>
<protein>
    <submittedName>
        <fullName evidence="1">Uncharacterized protein</fullName>
    </submittedName>
</protein>
<sequence>MSIVSNYKYTHPDKVECIGNYRQHKGNSSLLRSDSMLKAIGKSINIRVSGIASTKIPIVILGNSPITSSYCKKVDFLKTSGVIQGFWSLNPNLTNILPYIEKTPKLGFQTIYNEKQLFNNCEELVRNDMNYFSSMISKVKLGKFIEMASLENNDIAKAEKFLTLIRS</sequence>
<comment type="caution">
    <text evidence="1">The sequence shown here is derived from an EMBL/GenBank/DDBJ whole genome shotgun (WGS) entry which is preliminary data.</text>
</comment>
<accession>A0A5J4SXA3</accession>
<reference evidence="1" key="1">
    <citation type="submission" date="2019-03" db="EMBL/GenBank/DDBJ databases">
        <title>Single cell metagenomics reveals metabolic interactions within the superorganism composed of flagellate Streblomastix strix and complex community of Bacteroidetes bacteria on its surface.</title>
        <authorList>
            <person name="Treitli S.C."/>
            <person name="Kolisko M."/>
            <person name="Husnik F."/>
            <person name="Keeling P."/>
            <person name="Hampl V."/>
        </authorList>
    </citation>
    <scope>NUCLEOTIDE SEQUENCE</scope>
    <source>
        <strain evidence="1">STM</strain>
    </source>
</reference>